<dbReference type="AlphaFoldDB" id="A0A4R1I1Y0"/>
<evidence type="ECO:0000256" key="2">
    <source>
        <dbReference type="ARBA" id="ARBA00022806"/>
    </source>
</evidence>
<evidence type="ECO:0000256" key="1">
    <source>
        <dbReference type="ARBA" id="ARBA00022763"/>
    </source>
</evidence>
<dbReference type="SUPFAM" id="SSF52980">
    <property type="entry name" value="Restriction endonuclease-like"/>
    <property type="match status" value="1"/>
</dbReference>
<keyword evidence="2" id="KW-0547">Nucleotide-binding</keyword>
<dbReference type="Proteomes" id="UP000295560">
    <property type="component" value="Unassembled WGS sequence"/>
</dbReference>
<sequence length="285" mass="30657">MGAGDHEQLGLDLLDPAFSAPALHRVTPARLAAWASCPRRYRLLYLDRPAPPRGGAWAHTTLGAVVHLALRSLFELVPSRRSPELAAQLVDRNWSDEGFRDAAQSADYRARARDWVAAIAAGPDGRTEPVALERGVREPVGTMLVEGRIDRVDVRDGESVVVDYKTGNVPTPERARDSQALALYALAAGPALRRPCHRVELHHVPTGEVAAWEHDDASLRGHRERAEHQAAEMAAAADALGDGGDPDVLFGVVTGTHCGTCPVRRNCAQGRAATPEPASWALLPS</sequence>
<organism evidence="5 6">
    <name type="scientific">Pseudonocardia endophytica</name>
    <dbReference type="NCBI Taxonomy" id="401976"/>
    <lineage>
        <taxon>Bacteria</taxon>
        <taxon>Bacillati</taxon>
        <taxon>Actinomycetota</taxon>
        <taxon>Actinomycetes</taxon>
        <taxon>Pseudonocardiales</taxon>
        <taxon>Pseudonocardiaceae</taxon>
        <taxon>Pseudonocardia</taxon>
    </lineage>
</organism>
<protein>
    <submittedName>
        <fullName evidence="5">PD-(D/E)XK nuclease superfamily protein</fullName>
    </submittedName>
</protein>
<proteinExistence type="predicted"/>
<dbReference type="EMBL" id="SMFZ01000001">
    <property type="protein sequence ID" value="TCK26479.1"/>
    <property type="molecule type" value="Genomic_DNA"/>
</dbReference>
<keyword evidence="2" id="KW-0347">Helicase</keyword>
<dbReference type="GO" id="GO:0006281">
    <property type="term" value="P:DNA repair"/>
    <property type="evidence" value="ECO:0007669"/>
    <property type="project" value="UniProtKB-KW"/>
</dbReference>
<evidence type="ECO:0000259" key="4">
    <source>
        <dbReference type="Pfam" id="PF12705"/>
    </source>
</evidence>
<dbReference type="Gene3D" id="3.90.320.10">
    <property type="match status" value="1"/>
</dbReference>
<keyword evidence="2" id="KW-0067">ATP-binding</keyword>
<dbReference type="GO" id="GO:0004386">
    <property type="term" value="F:helicase activity"/>
    <property type="evidence" value="ECO:0007669"/>
    <property type="project" value="UniProtKB-KW"/>
</dbReference>
<feature type="domain" description="PD-(D/E)XK endonuclease-like" evidence="4">
    <location>
        <begin position="25"/>
        <end position="267"/>
    </location>
</feature>
<dbReference type="RefSeq" id="WP_243653395.1">
    <property type="nucleotide sequence ID" value="NZ_SMFZ01000001.1"/>
</dbReference>
<dbReference type="InterPro" id="IPR038726">
    <property type="entry name" value="PDDEXK_AddAB-type"/>
</dbReference>
<accession>A0A4R1I1Y0</accession>
<name>A0A4R1I1Y0_PSEEN</name>
<dbReference type="InterPro" id="IPR011604">
    <property type="entry name" value="PDDEXK-like_dom_sf"/>
</dbReference>
<keyword evidence="2" id="KW-0378">Hydrolase</keyword>
<dbReference type="InterPro" id="IPR011335">
    <property type="entry name" value="Restrct_endonuc-II-like"/>
</dbReference>
<evidence type="ECO:0000313" key="5">
    <source>
        <dbReference type="EMBL" id="TCK26479.1"/>
    </source>
</evidence>
<keyword evidence="3" id="KW-0234">DNA repair</keyword>
<gene>
    <name evidence="5" type="ORF">EV378_2316</name>
</gene>
<evidence type="ECO:0000256" key="3">
    <source>
        <dbReference type="ARBA" id="ARBA00023204"/>
    </source>
</evidence>
<comment type="caution">
    <text evidence="5">The sequence shown here is derived from an EMBL/GenBank/DDBJ whole genome shotgun (WGS) entry which is preliminary data.</text>
</comment>
<keyword evidence="1" id="KW-0227">DNA damage</keyword>
<keyword evidence="6" id="KW-1185">Reference proteome</keyword>
<evidence type="ECO:0000313" key="6">
    <source>
        <dbReference type="Proteomes" id="UP000295560"/>
    </source>
</evidence>
<dbReference type="Pfam" id="PF12705">
    <property type="entry name" value="PDDEXK_1"/>
    <property type="match status" value="1"/>
</dbReference>
<reference evidence="5 6" key="1">
    <citation type="submission" date="2019-03" db="EMBL/GenBank/DDBJ databases">
        <title>Sequencing the genomes of 1000 actinobacteria strains.</title>
        <authorList>
            <person name="Klenk H.-P."/>
        </authorList>
    </citation>
    <scope>NUCLEOTIDE SEQUENCE [LARGE SCALE GENOMIC DNA]</scope>
    <source>
        <strain evidence="5 6">DSM 44969</strain>
    </source>
</reference>